<dbReference type="InParanoid" id="A0A540VG29"/>
<gene>
    <name evidence="1" type="ORF">FKZ61_13985</name>
</gene>
<dbReference type="RefSeq" id="WP_141610760.1">
    <property type="nucleotide sequence ID" value="NZ_VIGC02000017.1"/>
</dbReference>
<dbReference type="EMBL" id="VIGC01000017">
    <property type="protein sequence ID" value="TQE95083.1"/>
    <property type="molecule type" value="Genomic_DNA"/>
</dbReference>
<reference evidence="1 2" key="1">
    <citation type="submission" date="2019-06" db="EMBL/GenBank/DDBJ databases">
        <title>Genome sequence of Litorilinea aerophila BAA-2444.</title>
        <authorList>
            <person name="Maclea K.S."/>
            <person name="Maurais E.G."/>
            <person name="Iannazzi L.C."/>
        </authorList>
    </citation>
    <scope>NUCLEOTIDE SEQUENCE [LARGE SCALE GENOMIC DNA]</scope>
    <source>
        <strain evidence="1 2">ATCC BAA-2444</strain>
    </source>
</reference>
<proteinExistence type="predicted"/>
<sequence>MTDPAGNVELILNTSQAALGAYEVTVSVNPTATVSFELSEDAPLHVKEGDGPEILVPGNLIIRKVYLPLIER</sequence>
<dbReference type="Proteomes" id="UP000317371">
    <property type="component" value="Unassembled WGS sequence"/>
</dbReference>
<protein>
    <submittedName>
        <fullName evidence="1">Uncharacterized protein</fullName>
    </submittedName>
</protein>
<evidence type="ECO:0000313" key="1">
    <source>
        <dbReference type="EMBL" id="TQE95083.1"/>
    </source>
</evidence>
<organism evidence="1 2">
    <name type="scientific">Litorilinea aerophila</name>
    <dbReference type="NCBI Taxonomy" id="1204385"/>
    <lineage>
        <taxon>Bacteria</taxon>
        <taxon>Bacillati</taxon>
        <taxon>Chloroflexota</taxon>
        <taxon>Caldilineae</taxon>
        <taxon>Caldilineales</taxon>
        <taxon>Caldilineaceae</taxon>
        <taxon>Litorilinea</taxon>
    </lineage>
</organism>
<name>A0A540VG29_9CHLR</name>
<keyword evidence="2" id="KW-1185">Reference proteome</keyword>
<evidence type="ECO:0000313" key="2">
    <source>
        <dbReference type="Proteomes" id="UP000317371"/>
    </source>
</evidence>
<dbReference type="AlphaFoldDB" id="A0A540VG29"/>
<accession>A0A540VG29</accession>
<comment type="caution">
    <text evidence="1">The sequence shown here is derived from an EMBL/GenBank/DDBJ whole genome shotgun (WGS) entry which is preliminary data.</text>
</comment>